<dbReference type="GO" id="GO:0003677">
    <property type="term" value="F:DNA binding"/>
    <property type="evidence" value="ECO:0007669"/>
    <property type="project" value="UniProtKB-KW"/>
</dbReference>
<dbReference type="PROSITE" id="PS50043">
    <property type="entry name" value="HTH_LUXR_2"/>
    <property type="match status" value="1"/>
</dbReference>
<proteinExistence type="predicted"/>
<organism evidence="5 6">
    <name type="scientific">Brevundimonas variabilis</name>
    <dbReference type="NCBI Taxonomy" id="74312"/>
    <lineage>
        <taxon>Bacteria</taxon>
        <taxon>Pseudomonadati</taxon>
        <taxon>Pseudomonadota</taxon>
        <taxon>Alphaproteobacteria</taxon>
        <taxon>Caulobacterales</taxon>
        <taxon>Caulobacteraceae</taxon>
        <taxon>Brevundimonas</taxon>
    </lineage>
</organism>
<dbReference type="InterPro" id="IPR000792">
    <property type="entry name" value="Tscrpt_reg_LuxR_C"/>
</dbReference>
<dbReference type="SMART" id="SM00421">
    <property type="entry name" value="HTH_LUXR"/>
    <property type="match status" value="1"/>
</dbReference>
<evidence type="ECO:0000256" key="3">
    <source>
        <dbReference type="ARBA" id="ARBA00023163"/>
    </source>
</evidence>
<protein>
    <submittedName>
        <fullName evidence="5">DNA-binding CsgD family transcriptional regulator</fullName>
    </submittedName>
</protein>
<evidence type="ECO:0000313" key="6">
    <source>
        <dbReference type="Proteomes" id="UP000545037"/>
    </source>
</evidence>
<evidence type="ECO:0000259" key="4">
    <source>
        <dbReference type="PROSITE" id="PS50043"/>
    </source>
</evidence>
<dbReference type="SUPFAM" id="SSF46894">
    <property type="entry name" value="C-terminal effector domain of the bipartite response regulators"/>
    <property type="match status" value="1"/>
</dbReference>
<dbReference type="PANTHER" id="PTHR44688">
    <property type="entry name" value="DNA-BINDING TRANSCRIPTIONAL ACTIVATOR DEVR_DOSR"/>
    <property type="match status" value="1"/>
</dbReference>
<evidence type="ECO:0000256" key="1">
    <source>
        <dbReference type="ARBA" id="ARBA00023015"/>
    </source>
</evidence>
<dbReference type="EMBL" id="JACHOR010000004">
    <property type="protein sequence ID" value="MBB5746694.1"/>
    <property type="molecule type" value="Genomic_DNA"/>
</dbReference>
<dbReference type="InterPro" id="IPR036388">
    <property type="entry name" value="WH-like_DNA-bd_sf"/>
</dbReference>
<keyword evidence="1" id="KW-0805">Transcription regulation</keyword>
<reference evidence="5 6" key="1">
    <citation type="submission" date="2020-08" db="EMBL/GenBank/DDBJ databases">
        <title>Genomic Encyclopedia of Type Strains, Phase IV (KMG-IV): sequencing the most valuable type-strain genomes for metagenomic binning, comparative biology and taxonomic classification.</title>
        <authorList>
            <person name="Goeker M."/>
        </authorList>
    </citation>
    <scope>NUCLEOTIDE SEQUENCE [LARGE SCALE GENOMIC DNA]</scope>
    <source>
        <strain evidence="5 6">DSM 4737</strain>
    </source>
</reference>
<dbReference type="Pfam" id="PF00196">
    <property type="entry name" value="GerE"/>
    <property type="match status" value="1"/>
</dbReference>
<name>A0A7W9CJ95_9CAUL</name>
<dbReference type="InterPro" id="IPR016032">
    <property type="entry name" value="Sig_transdc_resp-reg_C-effctor"/>
</dbReference>
<keyword evidence="6" id="KW-1185">Reference proteome</keyword>
<comment type="caution">
    <text evidence="5">The sequence shown here is derived from an EMBL/GenBank/DDBJ whole genome shotgun (WGS) entry which is preliminary data.</text>
</comment>
<dbReference type="Proteomes" id="UP000545037">
    <property type="component" value="Unassembled WGS sequence"/>
</dbReference>
<accession>A0A7W9CJ95</accession>
<feature type="domain" description="HTH luxR-type" evidence="4">
    <location>
        <begin position="122"/>
        <end position="187"/>
    </location>
</feature>
<dbReference type="Gene3D" id="1.10.10.10">
    <property type="entry name" value="Winged helix-like DNA-binding domain superfamily/Winged helix DNA-binding domain"/>
    <property type="match status" value="1"/>
</dbReference>
<evidence type="ECO:0000313" key="5">
    <source>
        <dbReference type="EMBL" id="MBB5746694.1"/>
    </source>
</evidence>
<dbReference type="PANTHER" id="PTHR44688:SF16">
    <property type="entry name" value="DNA-BINDING TRANSCRIPTIONAL ACTIVATOR DEVR_DOSR"/>
    <property type="match status" value="1"/>
</dbReference>
<sequence>MPGTLQTTPAELAIVCIESWPHATLFLESAEPAVFWMNPAAEKCLRDWGATLAGRRIQLAQRERQKAFEDFLSRATSEVSSWVMDLSGDGRALVFRCRLIGETGFRLLTVFHPENPPTSVPDVGALFGLTPSETRILEGIVDGRRADDLAESLGVSIETVRTHIRRFYNKLGVNSREQMIAKVSAYRVP</sequence>
<gene>
    <name evidence="5" type="ORF">GGR13_002301</name>
</gene>
<dbReference type="CDD" id="cd06170">
    <property type="entry name" value="LuxR_C_like"/>
    <property type="match status" value="1"/>
</dbReference>
<dbReference type="PRINTS" id="PR00038">
    <property type="entry name" value="HTHLUXR"/>
</dbReference>
<keyword evidence="2 5" id="KW-0238">DNA-binding</keyword>
<keyword evidence="3" id="KW-0804">Transcription</keyword>
<evidence type="ECO:0000256" key="2">
    <source>
        <dbReference type="ARBA" id="ARBA00023125"/>
    </source>
</evidence>
<dbReference type="AlphaFoldDB" id="A0A7W9CJ95"/>
<dbReference type="GO" id="GO:0006355">
    <property type="term" value="P:regulation of DNA-templated transcription"/>
    <property type="evidence" value="ECO:0007669"/>
    <property type="project" value="InterPro"/>
</dbReference>